<dbReference type="GO" id="GO:0004672">
    <property type="term" value="F:protein kinase activity"/>
    <property type="evidence" value="ECO:0007669"/>
    <property type="project" value="InterPro"/>
</dbReference>
<dbReference type="Gene3D" id="1.10.510.10">
    <property type="entry name" value="Transferase(Phosphotransferase) domain 1"/>
    <property type="match status" value="1"/>
</dbReference>
<sequence>MRGPVPLVTPRGKENMDFRDKEKRICSSTFNICEGEFQAVANHLFPNPSCDRANRKKEESQVFCRLLSNGEHLDDYVISNLISIGGFGQVYTGFHRSTNKRVAIKVESLMALIPLLRNEATCLKFLNSRHNPYGDKPREPILRYMTYGRTEKLRYLVMDHCGSNLRELKKATPEDKFSMTTSLWIMERMVSGIQFIHSHGWLHSGRAVLTTITKLFAATLQNVMRTLEWDNMGVKIDGRQIHHLRFADDIVLITPDISQAERMLTDFDEACAC</sequence>
<proteinExistence type="predicted"/>
<feature type="domain" description="Protein kinase" evidence="1">
    <location>
        <begin position="76"/>
        <end position="273"/>
    </location>
</feature>
<dbReference type="Pfam" id="PF00069">
    <property type="entry name" value="Pkinase"/>
    <property type="match status" value="1"/>
</dbReference>
<dbReference type="AlphaFoldDB" id="A0A0K0DLH7"/>
<reference evidence="3" key="2">
    <citation type="submission" date="2017-02" db="UniProtKB">
        <authorList>
            <consortium name="WormBaseParasite"/>
        </authorList>
    </citation>
    <scope>IDENTIFICATION</scope>
</reference>
<dbReference type="InterPro" id="IPR011009">
    <property type="entry name" value="Kinase-like_dom_sf"/>
</dbReference>
<organism evidence="2 3">
    <name type="scientific">Angiostrongylus cantonensis</name>
    <name type="common">Rat lungworm</name>
    <dbReference type="NCBI Taxonomy" id="6313"/>
    <lineage>
        <taxon>Eukaryota</taxon>
        <taxon>Metazoa</taxon>
        <taxon>Ecdysozoa</taxon>
        <taxon>Nematoda</taxon>
        <taxon>Chromadorea</taxon>
        <taxon>Rhabditida</taxon>
        <taxon>Rhabditina</taxon>
        <taxon>Rhabditomorpha</taxon>
        <taxon>Strongyloidea</taxon>
        <taxon>Metastrongylidae</taxon>
        <taxon>Angiostrongylus</taxon>
    </lineage>
</organism>
<accession>A0A0K0DLH7</accession>
<dbReference type="InterPro" id="IPR000719">
    <property type="entry name" value="Prot_kinase_dom"/>
</dbReference>
<dbReference type="Proteomes" id="UP000035642">
    <property type="component" value="Unassembled WGS sequence"/>
</dbReference>
<dbReference type="SMART" id="SM00220">
    <property type="entry name" value="S_TKc"/>
    <property type="match status" value="1"/>
</dbReference>
<dbReference type="WBParaSite" id="ACAC_0001245401-mRNA-1">
    <property type="protein sequence ID" value="ACAC_0001245401-mRNA-1"/>
    <property type="gene ID" value="ACAC_0001245401"/>
</dbReference>
<evidence type="ECO:0000259" key="1">
    <source>
        <dbReference type="PROSITE" id="PS50011"/>
    </source>
</evidence>
<evidence type="ECO:0000313" key="3">
    <source>
        <dbReference type="WBParaSite" id="ACAC_0001245401-mRNA-1"/>
    </source>
</evidence>
<dbReference type="GO" id="GO:0005524">
    <property type="term" value="F:ATP binding"/>
    <property type="evidence" value="ECO:0007669"/>
    <property type="project" value="InterPro"/>
</dbReference>
<keyword evidence="2" id="KW-1185">Reference proteome</keyword>
<dbReference type="SUPFAM" id="SSF56112">
    <property type="entry name" value="Protein kinase-like (PK-like)"/>
    <property type="match status" value="1"/>
</dbReference>
<reference evidence="2" key="1">
    <citation type="submission" date="2012-09" db="EMBL/GenBank/DDBJ databases">
        <authorList>
            <person name="Martin A.A."/>
        </authorList>
    </citation>
    <scope>NUCLEOTIDE SEQUENCE</scope>
</reference>
<dbReference type="STRING" id="6313.A0A0K0DLH7"/>
<protein>
    <submittedName>
        <fullName evidence="3">Protein kinase domain-containing protein</fullName>
    </submittedName>
</protein>
<evidence type="ECO:0000313" key="2">
    <source>
        <dbReference type="Proteomes" id="UP000035642"/>
    </source>
</evidence>
<dbReference type="PROSITE" id="PS50011">
    <property type="entry name" value="PROTEIN_KINASE_DOM"/>
    <property type="match status" value="1"/>
</dbReference>
<dbReference type="InterPro" id="IPR050235">
    <property type="entry name" value="CK1_Ser-Thr_kinase"/>
</dbReference>
<dbReference type="PANTHER" id="PTHR11909">
    <property type="entry name" value="CASEIN KINASE-RELATED"/>
    <property type="match status" value="1"/>
</dbReference>
<name>A0A0K0DLH7_ANGCA</name>